<keyword evidence="2" id="KW-1185">Reference proteome</keyword>
<evidence type="ECO:0000313" key="1">
    <source>
        <dbReference type="EMBL" id="MFG3014324.1"/>
    </source>
</evidence>
<proteinExistence type="predicted"/>
<evidence type="ECO:0000313" key="2">
    <source>
        <dbReference type="Proteomes" id="UP001604267"/>
    </source>
</evidence>
<name>A0ABW7BAU2_9ACTN</name>
<protein>
    <submittedName>
        <fullName evidence="1">Uncharacterized protein</fullName>
    </submittedName>
</protein>
<accession>A0ABW7BAU2</accession>
<dbReference type="Proteomes" id="UP001604267">
    <property type="component" value="Unassembled WGS sequence"/>
</dbReference>
<sequence length="71" mass="7871">MSAWAELVNANGSDEWLELCSRALEEVQRETSRRNAAKIRAASVTGDTNWDAITWTRGMKHGADLIDPEAP</sequence>
<dbReference type="EMBL" id="JBICYV010000015">
    <property type="protein sequence ID" value="MFG3014324.1"/>
    <property type="molecule type" value="Genomic_DNA"/>
</dbReference>
<gene>
    <name evidence="1" type="ORF">ACGFZB_28675</name>
</gene>
<comment type="caution">
    <text evidence="1">The sequence shown here is derived from an EMBL/GenBank/DDBJ whole genome shotgun (WGS) entry which is preliminary data.</text>
</comment>
<dbReference type="RefSeq" id="WP_392820908.1">
    <property type="nucleotide sequence ID" value="NZ_JBICYV010000015.1"/>
</dbReference>
<reference evidence="1 2" key="1">
    <citation type="submission" date="2024-10" db="EMBL/GenBank/DDBJ databases">
        <title>The Natural Products Discovery Center: Release of the First 8490 Sequenced Strains for Exploring Actinobacteria Biosynthetic Diversity.</title>
        <authorList>
            <person name="Kalkreuter E."/>
            <person name="Kautsar S.A."/>
            <person name="Yang D."/>
            <person name="Bader C.D."/>
            <person name="Teijaro C.N."/>
            <person name="Fluegel L."/>
            <person name="Davis C.M."/>
            <person name="Simpson J.R."/>
            <person name="Lauterbach L."/>
            <person name="Steele A.D."/>
            <person name="Gui C."/>
            <person name="Meng S."/>
            <person name="Li G."/>
            <person name="Viehrig K."/>
            <person name="Ye F."/>
            <person name="Su P."/>
            <person name="Kiefer A.F."/>
            <person name="Nichols A."/>
            <person name="Cepeda A.J."/>
            <person name="Yan W."/>
            <person name="Fan B."/>
            <person name="Jiang Y."/>
            <person name="Adhikari A."/>
            <person name="Zheng C.-J."/>
            <person name="Schuster L."/>
            <person name="Cowan T.M."/>
            <person name="Smanski M.J."/>
            <person name="Chevrette M.G."/>
            <person name="De Carvalho L.P.S."/>
            <person name="Shen B."/>
        </authorList>
    </citation>
    <scope>NUCLEOTIDE SEQUENCE [LARGE SCALE GENOMIC DNA]</scope>
    <source>
        <strain evidence="1 2">NPDC048320</strain>
    </source>
</reference>
<organism evidence="1 2">
    <name type="scientific">Streptomyces cinerochromogenes</name>
    <dbReference type="NCBI Taxonomy" id="66422"/>
    <lineage>
        <taxon>Bacteria</taxon>
        <taxon>Bacillati</taxon>
        <taxon>Actinomycetota</taxon>
        <taxon>Actinomycetes</taxon>
        <taxon>Kitasatosporales</taxon>
        <taxon>Streptomycetaceae</taxon>
        <taxon>Streptomyces</taxon>
    </lineage>
</organism>